<reference evidence="1 2" key="1">
    <citation type="journal article" date="2018" name="Sci. Rep.">
        <title>Comparative genomics provides insights into the lifestyle and reveals functional heterogeneity of dark septate endophytic fungi.</title>
        <authorList>
            <person name="Knapp D.G."/>
            <person name="Nemeth J.B."/>
            <person name="Barry K."/>
            <person name="Hainaut M."/>
            <person name="Henrissat B."/>
            <person name="Johnson J."/>
            <person name="Kuo A."/>
            <person name="Lim J.H.P."/>
            <person name="Lipzen A."/>
            <person name="Nolan M."/>
            <person name="Ohm R.A."/>
            <person name="Tamas L."/>
            <person name="Grigoriev I.V."/>
            <person name="Spatafora J.W."/>
            <person name="Nagy L.G."/>
            <person name="Kovacs G.M."/>
        </authorList>
    </citation>
    <scope>NUCLEOTIDE SEQUENCE [LARGE SCALE GENOMIC DNA]</scope>
    <source>
        <strain evidence="1 2">DSE2036</strain>
    </source>
</reference>
<dbReference type="PANTHER" id="PTHR48079:SF6">
    <property type="entry name" value="NAD(P)-BINDING DOMAIN-CONTAINING PROTEIN-RELATED"/>
    <property type="match status" value="1"/>
</dbReference>
<proteinExistence type="predicted"/>
<name>A0A2V1DAU4_9PLEO</name>
<sequence length="376" mass="40942">MSKILLTGATGYVGGTVLTQLVSSSAPSLKPLTIDVLVRDAVKAAKLKETYGDRINTIAWNGLDDTTSIEETAANYDIVVNTGSGFIPEGAVAFVNGLARRVKAGNPVPWLLHISGCSNLADRPLTQPPTPVREWNDEKDASEILEHMKVLDEAEPYGQRTAEIGVLEAAAASGVQAISVNTPLIFGEGTGLFNQQALVIPLITMYVIQHGYGWKLNETANFDRVHVLDLADLFLLLVRTILEREDRGVGYLPSGKRGVIFPTAGRVLIKDINQKCLDVAFADGTLPRENTPKTKEIRLVPLEEIANKLTAGRSDVAERGWGGHKATTGVLASKLLGWKPTRLEEAWEKDFVDELKALKEDRRMITLANCIAHSEK</sequence>
<evidence type="ECO:0000313" key="1">
    <source>
        <dbReference type="EMBL" id="PVH95165.1"/>
    </source>
</evidence>
<dbReference type="STRING" id="97972.A0A2V1DAU4"/>
<keyword evidence="2" id="KW-1185">Reference proteome</keyword>
<dbReference type="InterPro" id="IPR051783">
    <property type="entry name" value="NAD(P)-dependent_oxidoreduct"/>
</dbReference>
<organism evidence="1 2">
    <name type="scientific">Periconia macrospinosa</name>
    <dbReference type="NCBI Taxonomy" id="97972"/>
    <lineage>
        <taxon>Eukaryota</taxon>
        <taxon>Fungi</taxon>
        <taxon>Dikarya</taxon>
        <taxon>Ascomycota</taxon>
        <taxon>Pezizomycotina</taxon>
        <taxon>Dothideomycetes</taxon>
        <taxon>Pleosporomycetidae</taxon>
        <taxon>Pleosporales</taxon>
        <taxon>Massarineae</taxon>
        <taxon>Periconiaceae</taxon>
        <taxon>Periconia</taxon>
    </lineage>
</organism>
<dbReference type="SUPFAM" id="SSF51735">
    <property type="entry name" value="NAD(P)-binding Rossmann-fold domains"/>
    <property type="match status" value="1"/>
</dbReference>
<accession>A0A2V1DAU4</accession>
<dbReference type="OrthoDB" id="10262413at2759"/>
<protein>
    <submittedName>
        <fullName evidence="1">NAD(P)-binding protein</fullName>
    </submittedName>
</protein>
<dbReference type="Gene3D" id="3.40.50.720">
    <property type="entry name" value="NAD(P)-binding Rossmann-like Domain"/>
    <property type="match status" value="1"/>
</dbReference>
<evidence type="ECO:0000313" key="2">
    <source>
        <dbReference type="Proteomes" id="UP000244855"/>
    </source>
</evidence>
<gene>
    <name evidence="1" type="ORF">DM02DRAFT_691338</name>
</gene>
<dbReference type="GO" id="GO:0004029">
    <property type="term" value="F:aldehyde dehydrogenase (NAD+) activity"/>
    <property type="evidence" value="ECO:0007669"/>
    <property type="project" value="TreeGrafter"/>
</dbReference>
<dbReference type="GO" id="GO:0005737">
    <property type="term" value="C:cytoplasm"/>
    <property type="evidence" value="ECO:0007669"/>
    <property type="project" value="TreeGrafter"/>
</dbReference>
<dbReference type="Proteomes" id="UP000244855">
    <property type="component" value="Unassembled WGS sequence"/>
</dbReference>
<dbReference type="AlphaFoldDB" id="A0A2V1DAU4"/>
<dbReference type="EMBL" id="KZ805506">
    <property type="protein sequence ID" value="PVH95165.1"/>
    <property type="molecule type" value="Genomic_DNA"/>
</dbReference>
<dbReference type="InterPro" id="IPR036291">
    <property type="entry name" value="NAD(P)-bd_dom_sf"/>
</dbReference>
<dbReference type="PANTHER" id="PTHR48079">
    <property type="entry name" value="PROTEIN YEEZ"/>
    <property type="match status" value="1"/>
</dbReference>